<accession>A0AAD6J1T2</accession>
<feature type="compositionally biased region" description="Polar residues" evidence="1">
    <location>
        <begin position="188"/>
        <end position="201"/>
    </location>
</feature>
<proteinExistence type="predicted"/>
<dbReference type="EMBL" id="JAQGDS010000002">
    <property type="protein sequence ID" value="KAJ6262918.1"/>
    <property type="molecule type" value="Genomic_DNA"/>
</dbReference>
<comment type="caution">
    <text evidence="2">The sequence shown here is derived from an EMBL/GenBank/DDBJ whole genome shotgun (WGS) entry which is preliminary data.</text>
</comment>
<evidence type="ECO:0000256" key="1">
    <source>
        <dbReference type="SAM" id="MobiDB-lite"/>
    </source>
</evidence>
<evidence type="ECO:0000313" key="3">
    <source>
        <dbReference type="Proteomes" id="UP001221413"/>
    </source>
</evidence>
<protein>
    <submittedName>
        <fullName evidence="2">Uncharacterized protein</fullName>
    </submittedName>
</protein>
<evidence type="ECO:0000313" key="2">
    <source>
        <dbReference type="EMBL" id="KAJ6262918.1"/>
    </source>
</evidence>
<sequence>MPREYDFQVYCAFKRFFKGWGGLSDHRNGIRKVISRNRNDPVVSRLLAEKGTGNVVRSLQELINAKAFNKGTKFEALFPSIAHPEPFMEGADGSKIPGKISGPKTILPLRPSHQSVTTSGAAGLSNNAEVRSNPGPSTTAKPPTDTSRPSTNTVPGGNDAAPAITEQRGSTDLDLSRWKPTADDPTGVKSSMGPTTGSSFKSFAMPSARPVTSLIPRSITKPTARFAGPVTRPTARPEARPTSRPTTTKAVGAPVPWPQPRPTRYNEPCLKPGATKGTGLGPSRITKPTSTRSDRSSGNRVQDRLAAIQVRRLVGSWGGPLLTSEPAAVAPAAKMEVDTDEAMLPVERETSYKLVQHDPWYAEKPQVTPPEQAQQAPPAELQAEVGVSVPVPAPAPVTVTAPVASEPMRPAMEGGQVLPSFEAGLTIKPYFPIVEQTKILEEAMQVIKTTAFRIMTSEKPAVVASAGVTDPSQLTLRDAVVALRLSNDEMALSPSFQSFTWLEQAIHERKRMEPSALAQLICGCAREIGGIRDPRVSVSLDELKRFTVQAVVQCLDSHTESLRKAMEELGETRAKVLSW</sequence>
<reference evidence="2" key="1">
    <citation type="submission" date="2023-01" db="EMBL/GenBank/DDBJ databases">
        <title>The chitinases involved in constricting ring structure development in the nematode-trapping fungus Drechslerella dactyloides.</title>
        <authorList>
            <person name="Wang R."/>
            <person name="Zhang L."/>
            <person name="Tang P."/>
            <person name="Li S."/>
            <person name="Liang L."/>
        </authorList>
    </citation>
    <scope>NUCLEOTIDE SEQUENCE</scope>
    <source>
        <strain evidence="2">YMF1.00031</strain>
    </source>
</reference>
<feature type="compositionally biased region" description="Basic and acidic residues" evidence="1">
    <location>
        <begin position="292"/>
        <end position="301"/>
    </location>
</feature>
<keyword evidence="3" id="KW-1185">Reference proteome</keyword>
<dbReference type="AlphaFoldDB" id="A0AAD6J1T2"/>
<gene>
    <name evidence="2" type="ORF">Dda_1476</name>
</gene>
<dbReference type="Proteomes" id="UP001221413">
    <property type="component" value="Unassembled WGS sequence"/>
</dbReference>
<feature type="compositionally biased region" description="Polar residues" evidence="1">
    <location>
        <begin position="112"/>
        <end position="155"/>
    </location>
</feature>
<feature type="region of interest" description="Disordered" evidence="1">
    <location>
        <begin position="89"/>
        <end position="301"/>
    </location>
</feature>
<feature type="compositionally biased region" description="Basic and acidic residues" evidence="1">
    <location>
        <begin position="169"/>
        <end position="182"/>
    </location>
</feature>
<name>A0AAD6J1T2_DREDA</name>
<organism evidence="2 3">
    <name type="scientific">Drechslerella dactyloides</name>
    <name type="common">Nematode-trapping fungus</name>
    <name type="synonym">Arthrobotrys dactyloides</name>
    <dbReference type="NCBI Taxonomy" id="74499"/>
    <lineage>
        <taxon>Eukaryota</taxon>
        <taxon>Fungi</taxon>
        <taxon>Dikarya</taxon>
        <taxon>Ascomycota</taxon>
        <taxon>Pezizomycotina</taxon>
        <taxon>Orbiliomycetes</taxon>
        <taxon>Orbiliales</taxon>
        <taxon>Orbiliaceae</taxon>
        <taxon>Drechslerella</taxon>
    </lineage>
</organism>